<dbReference type="EMBL" id="CP036498">
    <property type="protein sequence ID" value="QUS39838.1"/>
    <property type="molecule type" value="Genomic_DNA"/>
</dbReference>
<organism evidence="1 2">
    <name type="scientific">Tardiphaga alba</name>
    <dbReference type="NCBI Taxonomy" id="340268"/>
    <lineage>
        <taxon>Bacteria</taxon>
        <taxon>Pseudomonadati</taxon>
        <taxon>Pseudomonadota</taxon>
        <taxon>Alphaproteobacteria</taxon>
        <taxon>Hyphomicrobiales</taxon>
        <taxon>Nitrobacteraceae</taxon>
        <taxon>Tardiphaga</taxon>
    </lineage>
</organism>
<sequence>MPMVARSRSPPIPIACSCAREPAVCIDRRLRSSLRAQRSNPENQELDCFVARAPRNDGCDGLNKTGAAVTHAPNTTEFPCALKSNAS</sequence>
<reference evidence="1 2" key="1">
    <citation type="submission" date="2019-02" db="EMBL/GenBank/DDBJ databases">
        <title>Emended description of the genus Rhodopseudomonas and description of Rhodopseudomonas albus sp. nov., a non-phototrophic, heavy-metal-tolerant bacterium isolated from garden soil.</title>
        <authorList>
            <person name="Bao Z."/>
            <person name="Cao W.W."/>
            <person name="Sato Y."/>
            <person name="Nishizawa T."/>
            <person name="Zhao J."/>
            <person name="Guo Y."/>
            <person name="Ohta H."/>
        </authorList>
    </citation>
    <scope>NUCLEOTIDE SEQUENCE [LARGE SCALE GENOMIC DNA]</scope>
    <source>
        <strain evidence="1 2">SK50-23</strain>
    </source>
</reference>
<keyword evidence="2" id="KW-1185">Reference proteome</keyword>
<name>A0ABX8A847_9BRAD</name>
<evidence type="ECO:0000313" key="1">
    <source>
        <dbReference type="EMBL" id="QUS39838.1"/>
    </source>
</evidence>
<accession>A0ABX8A847</accession>
<gene>
    <name evidence="1" type="ORF">RPMA_14055</name>
</gene>
<proteinExistence type="predicted"/>
<dbReference type="Proteomes" id="UP000682843">
    <property type="component" value="Chromosome"/>
</dbReference>
<protein>
    <submittedName>
        <fullName evidence="1">Uncharacterized protein</fullName>
    </submittedName>
</protein>
<evidence type="ECO:0000313" key="2">
    <source>
        <dbReference type="Proteomes" id="UP000682843"/>
    </source>
</evidence>